<keyword evidence="1" id="KW-0472">Membrane</keyword>
<dbReference type="InterPro" id="IPR007352">
    <property type="entry name" value="DUF420"/>
</dbReference>
<proteinExistence type="predicted"/>
<evidence type="ECO:0000313" key="2">
    <source>
        <dbReference type="EMBL" id="MBI2677387.1"/>
    </source>
</evidence>
<sequence length="141" mass="15775">MDVSFLPAVNATLNGTSAVLLLTGRALIAQKRVAAHRKVMIATVITSTLFLVCYLVYHSQVGSVRFQGQGWVRPLYFGILLTHTVLAVVIVPMVLMTLARGLRGNFERHRAIARWTFPLWLYVSVTGVVIYVMLYHLYRAG</sequence>
<feature type="transmembrane region" description="Helical" evidence="1">
    <location>
        <begin position="119"/>
        <end position="138"/>
    </location>
</feature>
<organism evidence="2 3">
    <name type="scientific">Candidatus Korobacter versatilis</name>
    <dbReference type="NCBI Taxonomy" id="658062"/>
    <lineage>
        <taxon>Bacteria</taxon>
        <taxon>Pseudomonadati</taxon>
        <taxon>Acidobacteriota</taxon>
        <taxon>Terriglobia</taxon>
        <taxon>Terriglobales</taxon>
        <taxon>Candidatus Korobacteraceae</taxon>
        <taxon>Candidatus Korobacter</taxon>
    </lineage>
</organism>
<dbReference type="AlphaFoldDB" id="A0A932A6C8"/>
<dbReference type="Proteomes" id="UP000779809">
    <property type="component" value="Unassembled WGS sequence"/>
</dbReference>
<accession>A0A932A6C8</accession>
<comment type="caution">
    <text evidence="2">The sequence shown here is derived from an EMBL/GenBank/DDBJ whole genome shotgun (WGS) entry which is preliminary data.</text>
</comment>
<feature type="transmembrane region" description="Helical" evidence="1">
    <location>
        <begin position="6"/>
        <end position="27"/>
    </location>
</feature>
<evidence type="ECO:0000256" key="1">
    <source>
        <dbReference type="SAM" id="Phobius"/>
    </source>
</evidence>
<evidence type="ECO:0000313" key="3">
    <source>
        <dbReference type="Proteomes" id="UP000779809"/>
    </source>
</evidence>
<name>A0A932A6C8_9BACT</name>
<keyword evidence="1" id="KW-0812">Transmembrane</keyword>
<keyword evidence="1" id="KW-1133">Transmembrane helix</keyword>
<dbReference type="EMBL" id="JACPNR010000004">
    <property type="protein sequence ID" value="MBI2677387.1"/>
    <property type="molecule type" value="Genomic_DNA"/>
</dbReference>
<dbReference type="PANTHER" id="PTHR37692">
    <property type="entry name" value="HYPOTHETICAL MEMBRANE SPANNING PROTEIN"/>
    <property type="match status" value="1"/>
</dbReference>
<reference evidence="2" key="1">
    <citation type="submission" date="2020-07" db="EMBL/GenBank/DDBJ databases">
        <title>Huge and variable diversity of episymbiotic CPR bacteria and DPANN archaea in groundwater ecosystems.</title>
        <authorList>
            <person name="He C.Y."/>
            <person name="Keren R."/>
            <person name="Whittaker M."/>
            <person name="Farag I.F."/>
            <person name="Doudna J."/>
            <person name="Cate J.H.D."/>
            <person name="Banfield J.F."/>
        </authorList>
    </citation>
    <scope>NUCLEOTIDE SEQUENCE</scope>
    <source>
        <strain evidence="2">NC_groundwater_580_Pr5_B-0.1um_64_19</strain>
    </source>
</reference>
<dbReference type="Pfam" id="PF04238">
    <property type="entry name" value="DUF420"/>
    <property type="match status" value="1"/>
</dbReference>
<protein>
    <submittedName>
        <fullName evidence="2">DUF420 domain-containing protein</fullName>
    </submittedName>
</protein>
<gene>
    <name evidence="2" type="ORF">HYX28_01250</name>
</gene>
<feature type="transmembrane region" description="Helical" evidence="1">
    <location>
        <begin position="39"/>
        <end position="57"/>
    </location>
</feature>
<feature type="transmembrane region" description="Helical" evidence="1">
    <location>
        <begin position="77"/>
        <end position="98"/>
    </location>
</feature>
<dbReference type="PANTHER" id="PTHR37692:SF1">
    <property type="entry name" value="DUF420 DOMAIN-CONTAINING PROTEIN"/>
    <property type="match status" value="1"/>
</dbReference>